<evidence type="ECO:0000256" key="3">
    <source>
        <dbReference type="ARBA" id="ARBA00022737"/>
    </source>
</evidence>
<keyword evidence="1" id="KW-0433">Leucine-rich repeat</keyword>
<evidence type="ECO:0000313" key="6">
    <source>
        <dbReference type="WBParaSite" id="nRc.2.0.1.t43156-RA"/>
    </source>
</evidence>
<dbReference type="PANTHER" id="PTHR24373">
    <property type="entry name" value="SLIT RELATED LEUCINE-RICH REPEAT NEURONAL PROTEIN"/>
    <property type="match status" value="1"/>
</dbReference>
<dbReference type="Gene3D" id="3.80.10.10">
    <property type="entry name" value="Ribonuclease Inhibitor"/>
    <property type="match status" value="1"/>
</dbReference>
<dbReference type="GO" id="GO:0005615">
    <property type="term" value="C:extracellular space"/>
    <property type="evidence" value="ECO:0007669"/>
    <property type="project" value="TreeGrafter"/>
</dbReference>
<dbReference type="OMA" id="TKNNFPV"/>
<keyword evidence="3" id="KW-0677">Repeat</keyword>
<protein>
    <submittedName>
        <fullName evidence="6">Uncharacterized protein</fullName>
    </submittedName>
</protein>
<reference evidence="6" key="1">
    <citation type="submission" date="2022-11" db="UniProtKB">
        <authorList>
            <consortium name="WormBaseParasite"/>
        </authorList>
    </citation>
    <scope>IDENTIFICATION</scope>
</reference>
<feature type="chain" id="PRO_5037402356" evidence="4">
    <location>
        <begin position="21"/>
        <end position="397"/>
    </location>
</feature>
<accession>A0A915KWH6</accession>
<evidence type="ECO:0000256" key="1">
    <source>
        <dbReference type="ARBA" id="ARBA00022614"/>
    </source>
</evidence>
<dbReference type="AlphaFoldDB" id="A0A915KWH6"/>
<proteinExistence type="predicted"/>
<keyword evidence="2 4" id="KW-0732">Signal</keyword>
<dbReference type="Pfam" id="PF13306">
    <property type="entry name" value="LRR_5"/>
    <property type="match status" value="2"/>
</dbReference>
<dbReference type="Proteomes" id="UP000887565">
    <property type="component" value="Unplaced"/>
</dbReference>
<evidence type="ECO:0000313" key="5">
    <source>
        <dbReference type="Proteomes" id="UP000887565"/>
    </source>
</evidence>
<evidence type="ECO:0000256" key="4">
    <source>
        <dbReference type="SAM" id="SignalP"/>
    </source>
</evidence>
<evidence type="ECO:0000256" key="2">
    <source>
        <dbReference type="ARBA" id="ARBA00022729"/>
    </source>
</evidence>
<keyword evidence="5" id="KW-1185">Reference proteome</keyword>
<name>A0A915KWH6_ROMCU</name>
<dbReference type="SMART" id="SM00369">
    <property type="entry name" value="LRR_TYP"/>
    <property type="match status" value="4"/>
</dbReference>
<dbReference type="InterPro" id="IPR026906">
    <property type="entry name" value="LRR_5"/>
</dbReference>
<dbReference type="WBParaSite" id="nRc.2.0.1.t43156-RA">
    <property type="protein sequence ID" value="nRc.2.0.1.t43156-RA"/>
    <property type="gene ID" value="nRc.2.0.1.g43156"/>
</dbReference>
<dbReference type="SUPFAM" id="SSF52058">
    <property type="entry name" value="L domain-like"/>
    <property type="match status" value="1"/>
</dbReference>
<feature type="signal peptide" evidence="4">
    <location>
        <begin position="1"/>
        <end position="20"/>
    </location>
</feature>
<dbReference type="PANTHER" id="PTHR24373:SF370">
    <property type="entry name" value="FISH-LIPS, ISOFORM E"/>
    <property type="match status" value="1"/>
</dbReference>
<dbReference type="InterPro" id="IPR003591">
    <property type="entry name" value="Leu-rich_rpt_typical-subtyp"/>
</dbReference>
<dbReference type="InterPro" id="IPR050328">
    <property type="entry name" value="Dev_Immune_Receptor"/>
</dbReference>
<dbReference type="GO" id="GO:0031012">
    <property type="term" value="C:extracellular matrix"/>
    <property type="evidence" value="ECO:0007669"/>
    <property type="project" value="TreeGrafter"/>
</dbReference>
<organism evidence="5 6">
    <name type="scientific">Romanomermis culicivorax</name>
    <name type="common">Nematode worm</name>
    <dbReference type="NCBI Taxonomy" id="13658"/>
    <lineage>
        <taxon>Eukaryota</taxon>
        <taxon>Metazoa</taxon>
        <taxon>Ecdysozoa</taxon>
        <taxon>Nematoda</taxon>
        <taxon>Enoplea</taxon>
        <taxon>Dorylaimia</taxon>
        <taxon>Mermithida</taxon>
        <taxon>Mermithoidea</taxon>
        <taxon>Mermithidae</taxon>
        <taxon>Romanomermis</taxon>
    </lineage>
</organism>
<sequence length="397" mass="45870">MKIWCIFFYIVAQILNFGLPACYPKCHCPKEDEAVCYLDSSETVIPDALPDYLRSLIIRGGTFENFNRHYLATFPRLETLSLISTFIRRLAPYSFNHLDNLKNLYLKYNLIETLGPNAFGDLKRLRSLELPDNGIEVIEGWAFNGSGQIQELELRFNPIKIIKSNAFSNMKDISYLKFPHNVTEIEPKAFDGLIDVHFLDMHNWPAAKSRVGGIRSGTFYGLSHVTSFLISNSDLGIVYPHAFDHAYNIGTMAITMCRILLLDKRSFLNVRNLKYLEFERNEIQKMNKFFASQFFDNKTDLYRTEVKFSKNRFSCDCTNMKVLYTLSKKFGEQLLDENFCIMSGEVTLNVVLDDLKQNCTNHFEIEDIDNEATISLRNQCLILMISTLISLYLVFIL</sequence>
<dbReference type="InterPro" id="IPR032675">
    <property type="entry name" value="LRR_dom_sf"/>
</dbReference>